<dbReference type="OrthoDB" id="7818056at2"/>
<dbReference type="InterPro" id="IPR000620">
    <property type="entry name" value="EamA_dom"/>
</dbReference>
<dbReference type="EMBL" id="CP011452">
    <property type="protein sequence ID" value="AKH42661.1"/>
    <property type="molecule type" value="Genomic_DNA"/>
</dbReference>
<evidence type="ECO:0000256" key="4">
    <source>
        <dbReference type="ARBA" id="ARBA00022989"/>
    </source>
</evidence>
<dbReference type="STRING" id="1267766.WYH_01625"/>
<dbReference type="AlphaFoldDB" id="A0A0F7KU23"/>
<keyword evidence="3" id="KW-0812">Transmembrane</keyword>
<evidence type="ECO:0000313" key="6">
    <source>
        <dbReference type="EMBL" id="AKH42661.1"/>
    </source>
</evidence>
<evidence type="ECO:0000256" key="3">
    <source>
        <dbReference type="ARBA" id="ARBA00022692"/>
    </source>
</evidence>
<protein>
    <submittedName>
        <fullName evidence="6">EamA-like transporter family protein</fullName>
    </submittedName>
</protein>
<accession>A0A0F7KU23</accession>
<keyword evidence="5" id="KW-0472">Membrane</keyword>
<gene>
    <name evidence="6" type="ORF">WYH_01625</name>
</gene>
<dbReference type="Gene3D" id="1.10.3730.20">
    <property type="match status" value="1"/>
</dbReference>
<dbReference type="Pfam" id="PF00892">
    <property type="entry name" value="EamA"/>
    <property type="match status" value="2"/>
</dbReference>
<proteinExistence type="inferred from homology"/>
<dbReference type="PANTHER" id="PTHR22911:SF6">
    <property type="entry name" value="SOLUTE CARRIER FAMILY 35 MEMBER G1"/>
    <property type="match status" value="1"/>
</dbReference>
<dbReference type="InterPro" id="IPR037185">
    <property type="entry name" value="EmrE-like"/>
</dbReference>
<dbReference type="PANTHER" id="PTHR22911">
    <property type="entry name" value="ACYL-MALONYL CONDENSING ENZYME-RELATED"/>
    <property type="match status" value="1"/>
</dbReference>
<dbReference type="SUPFAM" id="SSF103481">
    <property type="entry name" value="Multidrug resistance efflux transporter EmrE"/>
    <property type="match status" value="2"/>
</dbReference>
<sequence>MTREHHILPFVATLAGVALFSLMDALMKGATIAIGAYSALLLRSAVGFALITPVWLATRKERPSREAKRLHVVRGIVAAAMAFTFFWGIARIPLAEAIALAFTAPLIALYLAAVLLGERIGKRAAYASLMGLAGVVVIAAGRMSLPSADPEAAKGIASVLLSSILYAWNLILQRQQALVARPAEIATWQNGVTGGALLLLAPFLFVTPGRDIWLGISGAAALWVGASMLCAWAYARAEAQVLVPLEYSGFLWAALFGWLFFAEPLRWPLVVGACLIVIACWIAAPRKRPEQTSA</sequence>
<evidence type="ECO:0000313" key="7">
    <source>
        <dbReference type="Proteomes" id="UP000034392"/>
    </source>
</evidence>
<dbReference type="Proteomes" id="UP000034392">
    <property type="component" value="Chromosome"/>
</dbReference>
<dbReference type="KEGG" id="aay:WYH_01625"/>
<evidence type="ECO:0000256" key="2">
    <source>
        <dbReference type="ARBA" id="ARBA00009853"/>
    </source>
</evidence>
<dbReference type="RefSeq" id="WP_046903422.1">
    <property type="nucleotide sequence ID" value="NZ_CP011452.2"/>
</dbReference>
<evidence type="ECO:0000256" key="5">
    <source>
        <dbReference type="ARBA" id="ARBA00023136"/>
    </source>
</evidence>
<dbReference type="GO" id="GO:0016020">
    <property type="term" value="C:membrane"/>
    <property type="evidence" value="ECO:0007669"/>
    <property type="project" value="UniProtKB-SubCell"/>
</dbReference>
<dbReference type="PATRIC" id="fig|1267766.3.peg.1633"/>
<keyword evidence="4" id="KW-1133">Transmembrane helix</keyword>
<name>A0A0F7KU23_9SPHN</name>
<comment type="similarity">
    <text evidence="2">Belongs to the drug/metabolite transporter (DMT) superfamily. 10 TMS drug/metabolite exporter (DME) (TC 2.A.7.3) family.</text>
</comment>
<comment type="subcellular location">
    <subcellularLocation>
        <location evidence="1">Membrane</location>
        <topology evidence="1">Multi-pass membrane protein</topology>
    </subcellularLocation>
</comment>
<keyword evidence="7" id="KW-1185">Reference proteome</keyword>
<evidence type="ECO:0000256" key="1">
    <source>
        <dbReference type="ARBA" id="ARBA00004141"/>
    </source>
</evidence>
<reference evidence="6" key="1">
    <citation type="submission" date="2015-05" db="EMBL/GenBank/DDBJ databases">
        <title>The complete genome of Altererythrobacter atlanticus strain 26DY36.</title>
        <authorList>
            <person name="Wu Y.-H."/>
            <person name="Cheng H."/>
            <person name="Wu X.-W."/>
        </authorList>
    </citation>
    <scope>NUCLEOTIDE SEQUENCE [LARGE SCALE GENOMIC DNA]</scope>
    <source>
        <strain evidence="6">26DY36</strain>
    </source>
</reference>
<organism evidence="6 7">
    <name type="scientific">Croceibacterium atlanticum</name>
    <dbReference type="NCBI Taxonomy" id="1267766"/>
    <lineage>
        <taxon>Bacteria</taxon>
        <taxon>Pseudomonadati</taxon>
        <taxon>Pseudomonadota</taxon>
        <taxon>Alphaproteobacteria</taxon>
        <taxon>Sphingomonadales</taxon>
        <taxon>Erythrobacteraceae</taxon>
        <taxon>Croceibacterium</taxon>
    </lineage>
</organism>